<evidence type="ECO:0000256" key="6">
    <source>
        <dbReference type="SAM" id="MobiDB-lite"/>
    </source>
</evidence>
<dbReference type="InterPro" id="IPR016135">
    <property type="entry name" value="UBQ-conjugating_enzyme/RWD"/>
</dbReference>
<dbReference type="Pfam" id="PF23043">
    <property type="entry name" value="SH3-B_UBE2O"/>
    <property type="match status" value="1"/>
</dbReference>
<evidence type="ECO:0000259" key="8">
    <source>
        <dbReference type="PROSITE" id="PS50127"/>
    </source>
</evidence>
<sequence>MSGSLFILLYAMDILPSDSDWESFSGNYSSSEDTEELDFLYCGRASSILSSLEESIGKIDDFLSFERGFIHGDVVCSVKDPSGQMGRVVNVNMLVNLESSHGRIIKNVDSKKLLKIRYISVGDYVVHGPWIGRVGKVIDSVTVVFDDGTSCEVTAVDQEKLLPISPSMLEDSTHPYYPGQRVQIRLSAVSKSATWLCGAWNENQEVGTVTAVKAGLVYVDWLACALVGSDLSLPAPQRLQDAKNLNLLSCFLNENWQLGDWCMLPLADCSGGKERILFDASITEIIEKERKRGHGLTGWNPSPIFQDIFVIVKTKNTVDVVWQDGSCSQGLDSKSLLPVNIVNAHDFWPGQFVLDKGVSDDPYVSGNQKWGSVNCVDAKEQIVKVKWKSFGVNQADNVGSDQIEETVGAYELVEHPEYSFTYGDIVFKNLDQVNKDHFNRDTGMGADAALEGSDHGKDQVDYLSCIGCVTGFEDGDVEVTWASSLKTKVSPDHIVRIDRCEVSAETMMQHEQREEEVNKETVDHGKHFSILKGKEETCMSSLELWTSEMANAKSRISVLQRLLLSCAFCSPIKIGTEEQLHSQDSLNSISVGNDSAKCPWESSSFSLPQFTLGFFSRITESIFGSFGSTSESGPIASHPISDDGNRSKTPEEKGKLETCDLCMELQPLVDGDIPRFERTNLKPETNDDQESKEHRSSSSRKSSKQFKRFDMVVDCSDHHFLDGEGNALALSQVKRGWLKKVQQEWSILEKNLPESIYVRIYEDRMDLLRAAIVGSNGTPYHDGLFFFDIFLPPEYPQEPPSVHYRSSGLRVNPNLYESGKICLSLLNTWTGSGSEVWNPERSSILQVLLSLQALVLNEKPYFNEAGYDKLIGRAEGEKNSISYNENAFLMTWKSMLYLIRQPPKVIRTFLHFEALVEEHISERSQNILSSCKSYLEGAPVAFAPDCGKTQHENQKGASTGFKIMLGKLFSKLVEAFSGKGIDCSQFIEQEK</sequence>
<accession>A0A835MYI4</accession>
<feature type="compositionally biased region" description="Basic and acidic residues" evidence="6">
    <location>
        <begin position="640"/>
        <end position="652"/>
    </location>
</feature>
<dbReference type="FunFam" id="3.10.110.10:FF:000028">
    <property type="entry name" value="Probable ubiquitin-conjugating enzyme E2 23"/>
    <property type="match status" value="1"/>
</dbReference>
<dbReference type="OrthoDB" id="47801at2759"/>
<dbReference type="InterPro" id="IPR057733">
    <property type="entry name" value="UBE2O-like_SH3-B"/>
</dbReference>
<keyword evidence="5" id="KW-0067">ATP-binding</keyword>
<evidence type="ECO:0000256" key="1">
    <source>
        <dbReference type="ARBA" id="ARBA00012486"/>
    </source>
</evidence>
<comment type="caution">
    <text evidence="9">The sequence shown here is derived from an EMBL/GenBank/DDBJ whole genome shotgun (WGS) entry which is preliminary data.</text>
</comment>
<feature type="compositionally biased region" description="Basic and acidic residues" evidence="6">
    <location>
        <begin position="673"/>
        <end position="696"/>
    </location>
</feature>
<name>A0A835MYI4_9ROSI</name>
<evidence type="ECO:0000256" key="3">
    <source>
        <dbReference type="ARBA" id="ARBA00022741"/>
    </source>
</evidence>
<dbReference type="Pfam" id="PF23046">
    <property type="entry name" value="tSH3-B_UBE2O"/>
    <property type="match status" value="1"/>
</dbReference>
<dbReference type="PANTHER" id="PTHR46116:SF15">
    <property type="entry name" value="(E3-INDEPENDENT) E2 UBIQUITIN-CONJUGATING ENZYME"/>
    <property type="match status" value="1"/>
</dbReference>
<feature type="region of interest" description="Disordered" evidence="6">
    <location>
        <begin position="673"/>
        <end position="703"/>
    </location>
</feature>
<dbReference type="Gene3D" id="3.10.110.10">
    <property type="entry name" value="Ubiquitin Conjugating Enzyme"/>
    <property type="match status" value="1"/>
</dbReference>
<protein>
    <recommendedName>
        <fullName evidence="1">E2 ubiquitin-conjugating enzyme</fullName>
        <ecNumber evidence="1">2.3.2.23</ecNumber>
    </recommendedName>
</protein>
<dbReference type="GO" id="GO:0005524">
    <property type="term" value="F:ATP binding"/>
    <property type="evidence" value="ECO:0007669"/>
    <property type="project" value="UniProtKB-KW"/>
</dbReference>
<evidence type="ECO:0000256" key="7">
    <source>
        <dbReference type="SAM" id="SignalP"/>
    </source>
</evidence>
<feature type="domain" description="UBC core" evidence="8">
    <location>
        <begin position="736"/>
        <end position="896"/>
    </location>
</feature>
<dbReference type="GO" id="GO:0061631">
    <property type="term" value="F:ubiquitin conjugating enzyme activity"/>
    <property type="evidence" value="ECO:0007669"/>
    <property type="project" value="UniProtKB-EC"/>
</dbReference>
<evidence type="ECO:0000256" key="2">
    <source>
        <dbReference type="ARBA" id="ARBA00022679"/>
    </source>
</evidence>
<proteinExistence type="predicted"/>
<dbReference type="SMART" id="SM00212">
    <property type="entry name" value="UBCc"/>
    <property type="match status" value="1"/>
</dbReference>
<keyword evidence="3" id="KW-0547">Nucleotide-binding</keyword>
<evidence type="ECO:0000313" key="10">
    <source>
        <dbReference type="Proteomes" id="UP000657918"/>
    </source>
</evidence>
<dbReference type="EC" id="2.3.2.23" evidence="1"/>
<dbReference type="InterPro" id="IPR000608">
    <property type="entry name" value="UBC"/>
</dbReference>
<organism evidence="9 10">
    <name type="scientific">Salix dunnii</name>
    <dbReference type="NCBI Taxonomy" id="1413687"/>
    <lineage>
        <taxon>Eukaryota</taxon>
        <taxon>Viridiplantae</taxon>
        <taxon>Streptophyta</taxon>
        <taxon>Embryophyta</taxon>
        <taxon>Tracheophyta</taxon>
        <taxon>Spermatophyta</taxon>
        <taxon>Magnoliopsida</taxon>
        <taxon>eudicotyledons</taxon>
        <taxon>Gunneridae</taxon>
        <taxon>Pentapetalae</taxon>
        <taxon>rosids</taxon>
        <taxon>fabids</taxon>
        <taxon>Malpighiales</taxon>
        <taxon>Salicaceae</taxon>
        <taxon>Saliceae</taxon>
        <taxon>Salix</taxon>
    </lineage>
</organism>
<dbReference type="SUPFAM" id="SSF54495">
    <property type="entry name" value="UBC-like"/>
    <property type="match status" value="1"/>
</dbReference>
<keyword evidence="4" id="KW-0833">Ubl conjugation pathway</keyword>
<gene>
    <name evidence="9" type="ORF">SADUNF_Sadunf04G0027700</name>
</gene>
<keyword evidence="7" id="KW-0732">Signal</keyword>
<dbReference type="Pfam" id="PF00179">
    <property type="entry name" value="UQ_con"/>
    <property type="match status" value="1"/>
</dbReference>
<evidence type="ECO:0000256" key="5">
    <source>
        <dbReference type="ARBA" id="ARBA00022840"/>
    </source>
</evidence>
<evidence type="ECO:0000256" key="4">
    <source>
        <dbReference type="ARBA" id="ARBA00022786"/>
    </source>
</evidence>
<evidence type="ECO:0000313" key="9">
    <source>
        <dbReference type="EMBL" id="KAF9683572.1"/>
    </source>
</evidence>
<feature type="chain" id="PRO_5032283109" description="E2 ubiquitin-conjugating enzyme" evidence="7">
    <location>
        <begin position="20"/>
        <end position="991"/>
    </location>
</feature>
<feature type="region of interest" description="Disordered" evidence="6">
    <location>
        <begin position="628"/>
        <end position="652"/>
    </location>
</feature>
<dbReference type="PANTHER" id="PTHR46116">
    <property type="entry name" value="(E3-INDEPENDENT) E2 UBIQUITIN-CONJUGATING ENZYME"/>
    <property type="match status" value="1"/>
</dbReference>
<reference evidence="9 10" key="1">
    <citation type="submission" date="2020-10" db="EMBL/GenBank/DDBJ databases">
        <title>Plant Genome Project.</title>
        <authorList>
            <person name="Zhang R.-G."/>
        </authorList>
    </citation>
    <scope>NUCLEOTIDE SEQUENCE [LARGE SCALE GENOMIC DNA]</scope>
    <source>
        <strain evidence="9">FAFU-HL-1</strain>
        <tissue evidence="9">Leaf</tissue>
    </source>
</reference>
<feature type="signal peptide" evidence="7">
    <location>
        <begin position="1"/>
        <end position="19"/>
    </location>
</feature>
<dbReference type="CDD" id="cd23837">
    <property type="entry name" value="UBCc_UBE2O"/>
    <property type="match status" value="1"/>
</dbReference>
<keyword evidence="2" id="KW-0808">Transferase</keyword>
<keyword evidence="10" id="KW-1185">Reference proteome</keyword>
<dbReference type="PROSITE" id="PS50127">
    <property type="entry name" value="UBC_2"/>
    <property type="match status" value="1"/>
</dbReference>
<dbReference type="EMBL" id="JADGMS010000004">
    <property type="protein sequence ID" value="KAF9683572.1"/>
    <property type="molecule type" value="Genomic_DNA"/>
</dbReference>
<dbReference type="AlphaFoldDB" id="A0A835MYI4"/>
<dbReference type="InterPro" id="IPR057735">
    <property type="entry name" value="UBE2O-like_tSH3-B"/>
</dbReference>
<dbReference type="Proteomes" id="UP000657918">
    <property type="component" value="Chromosome 4"/>
</dbReference>